<evidence type="ECO:0000313" key="10">
    <source>
        <dbReference type="Proteomes" id="UP001445076"/>
    </source>
</evidence>
<evidence type="ECO:0000313" key="9">
    <source>
        <dbReference type="EMBL" id="KAK8730039.1"/>
    </source>
</evidence>
<dbReference type="InterPro" id="IPR020529">
    <property type="entry name" value="ORC6_met/pln"/>
</dbReference>
<reference evidence="9 10" key="1">
    <citation type="journal article" date="2024" name="BMC Genomics">
        <title>Genome assembly of redclaw crayfish (Cherax quadricarinatus) provides insights into its immune adaptation and hypoxia tolerance.</title>
        <authorList>
            <person name="Liu Z."/>
            <person name="Zheng J."/>
            <person name="Li H."/>
            <person name="Fang K."/>
            <person name="Wang S."/>
            <person name="He J."/>
            <person name="Zhou D."/>
            <person name="Weng S."/>
            <person name="Chi M."/>
            <person name="Gu Z."/>
            <person name="He J."/>
            <person name="Li F."/>
            <person name="Wang M."/>
        </authorList>
    </citation>
    <scope>NUCLEOTIDE SEQUENCE [LARGE SCALE GENOMIC DNA]</scope>
    <source>
        <strain evidence="9">ZL_2023a</strain>
    </source>
</reference>
<protein>
    <recommendedName>
        <fullName evidence="11">Origin recognition complex subunit 6</fullName>
    </recommendedName>
</protein>
<evidence type="ECO:0000256" key="5">
    <source>
        <dbReference type="ARBA" id="ARBA00023242"/>
    </source>
</evidence>
<feature type="domain" description="ORC6 second cyclin-like" evidence="8">
    <location>
        <begin position="95"/>
        <end position="179"/>
    </location>
</feature>
<dbReference type="InterPro" id="IPR054113">
    <property type="entry name" value="ORC6_cyclin-like_2nd"/>
</dbReference>
<keyword evidence="5" id="KW-0539">Nucleus</keyword>
<evidence type="ECO:0000256" key="2">
    <source>
        <dbReference type="ARBA" id="ARBA00010840"/>
    </source>
</evidence>
<evidence type="ECO:0000259" key="8">
    <source>
        <dbReference type="Pfam" id="PF21913"/>
    </source>
</evidence>
<organism evidence="9 10">
    <name type="scientific">Cherax quadricarinatus</name>
    <name type="common">Australian red claw crayfish</name>
    <dbReference type="NCBI Taxonomy" id="27406"/>
    <lineage>
        <taxon>Eukaryota</taxon>
        <taxon>Metazoa</taxon>
        <taxon>Ecdysozoa</taxon>
        <taxon>Arthropoda</taxon>
        <taxon>Crustacea</taxon>
        <taxon>Multicrustacea</taxon>
        <taxon>Malacostraca</taxon>
        <taxon>Eumalacostraca</taxon>
        <taxon>Eucarida</taxon>
        <taxon>Decapoda</taxon>
        <taxon>Pleocyemata</taxon>
        <taxon>Astacidea</taxon>
        <taxon>Parastacoidea</taxon>
        <taxon>Parastacidae</taxon>
        <taxon>Cherax</taxon>
    </lineage>
</organism>
<dbReference type="Pfam" id="PF21913">
    <property type="entry name" value="ORC6_2nd"/>
    <property type="match status" value="1"/>
</dbReference>
<dbReference type="AlphaFoldDB" id="A0AAW0WRF1"/>
<dbReference type="PANTHER" id="PTHR13394:SF0">
    <property type="entry name" value="ORIGIN RECOGNITION COMPLEX SUBUNIT 6"/>
    <property type="match status" value="1"/>
</dbReference>
<name>A0AAW0WRF1_CHEQU</name>
<keyword evidence="10" id="KW-1185">Reference proteome</keyword>
<comment type="caution">
    <text evidence="9">The sequence shown here is derived from an EMBL/GenBank/DDBJ whole genome shotgun (WGS) entry which is preliminary data.</text>
</comment>
<evidence type="ECO:0008006" key="11">
    <source>
        <dbReference type="Google" id="ProtNLM"/>
    </source>
</evidence>
<dbReference type="EMBL" id="JARKIK010000066">
    <property type="protein sequence ID" value="KAK8730039.1"/>
    <property type="molecule type" value="Genomic_DNA"/>
</dbReference>
<keyword evidence="3" id="KW-0235">DNA replication</keyword>
<sequence length="249" mass="27239">MECMVLHSLAGKLGLTSAATLRKAEELIRLLAVQGGSRLSLSMSCKAVICLEMAAALTGASVDKNLVIKLSGLKRPQYVGKSQTVSRLLNVSPTVSVADLCVTHSATAATDLARRVLTQYEASMSGNQGVDVSLPVYQTAAVLASCKVMKIKVDQRRLFESSCSKRAMYQRLVEVMTKIAQEIHKLKAGKGENKRTRTLMDLVEENFRECSPEKRVKEKSSDDEEEKDKEAEFEAWKKKILEAAAAAAE</sequence>
<comment type="subcellular location">
    <subcellularLocation>
        <location evidence="1">Nucleus</location>
    </subcellularLocation>
</comment>
<dbReference type="GO" id="GO:0003677">
    <property type="term" value="F:DNA binding"/>
    <property type="evidence" value="ECO:0007669"/>
    <property type="project" value="UniProtKB-KW"/>
</dbReference>
<dbReference type="Gene3D" id="1.10.472.10">
    <property type="entry name" value="Cyclin-like"/>
    <property type="match status" value="1"/>
</dbReference>
<dbReference type="InterPro" id="IPR008721">
    <property type="entry name" value="ORC6_cyclin_first"/>
</dbReference>
<evidence type="ECO:0000259" key="7">
    <source>
        <dbReference type="Pfam" id="PF05460"/>
    </source>
</evidence>
<gene>
    <name evidence="9" type="ORF">OTU49_008432</name>
</gene>
<keyword evidence="4" id="KW-0238">DNA-binding</keyword>
<evidence type="ECO:0000256" key="3">
    <source>
        <dbReference type="ARBA" id="ARBA00022705"/>
    </source>
</evidence>
<dbReference type="GO" id="GO:0005664">
    <property type="term" value="C:nuclear origin of replication recognition complex"/>
    <property type="evidence" value="ECO:0007669"/>
    <property type="project" value="InterPro"/>
</dbReference>
<evidence type="ECO:0000256" key="4">
    <source>
        <dbReference type="ARBA" id="ARBA00023125"/>
    </source>
</evidence>
<dbReference type="GO" id="GO:0006270">
    <property type="term" value="P:DNA replication initiation"/>
    <property type="evidence" value="ECO:0007669"/>
    <property type="project" value="TreeGrafter"/>
</dbReference>
<proteinExistence type="inferred from homology"/>
<dbReference type="Proteomes" id="UP001445076">
    <property type="component" value="Unassembled WGS sequence"/>
</dbReference>
<feature type="compositionally biased region" description="Basic and acidic residues" evidence="6">
    <location>
        <begin position="211"/>
        <end position="220"/>
    </location>
</feature>
<evidence type="ECO:0000256" key="6">
    <source>
        <dbReference type="SAM" id="MobiDB-lite"/>
    </source>
</evidence>
<feature type="region of interest" description="Disordered" evidence="6">
    <location>
        <begin position="211"/>
        <end position="230"/>
    </location>
</feature>
<accession>A0AAW0WRF1</accession>
<feature type="domain" description="ORC6 first cyclin-like" evidence="7">
    <location>
        <begin position="6"/>
        <end position="90"/>
    </location>
</feature>
<evidence type="ECO:0000256" key="1">
    <source>
        <dbReference type="ARBA" id="ARBA00004123"/>
    </source>
</evidence>
<comment type="similarity">
    <text evidence="2">Belongs to the ORC6 family.</text>
</comment>
<dbReference type="Pfam" id="PF05460">
    <property type="entry name" value="ORC6"/>
    <property type="match status" value="1"/>
</dbReference>
<dbReference type="PANTHER" id="PTHR13394">
    <property type="entry name" value="ORIGIN RECOGNITION COMPLEX SUBUNIT 6"/>
    <property type="match status" value="1"/>
</dbReference>